<dbReference type="GO" id="GO:0005886">
    <property type="term" value="C:plasma membrane"/>
    <property type="evidence" value="ECO:0007669"/>
    <property type="project" value="UniProtKB-SubCell"/>
</dbReference>
<dbReference type="OrthoDB" id="49457at2"/>
<dbReference type="InterPro" id="IPR004089">
    <property type="entry name" value="MCPsignal_dom"/>
</dbReference>
<dbReference type="PANTHER" id="PTHR32089:SF120">
    <property type="entry name" value="METHYL-ACCEPTING CHEMOTAXIS PROTEIN TLPQ"/>
    <property type="match status" value="1"/>
</dbReference>
<dbReference type="GO" id="GO:0006935">
    <property type="term" value="P:chemotaxis"/>
    <property type="evidence" value="ECO:0007669"/>
    <property type="project" value="InterPro"/>
</dbReference>
<keyword evidence="2" id="KW-1003">Cell membrane</keyword>
<evidence type="ECO:0000313" key="11">
    <source>
        <dbReference type="Proteomes" id="UP000031197"/>
    </source>
</evidence>
<dbReference type="GO" id="GO:0004888">
    <property type="term" value="F:transmembrane signaling receptor activity"/>
    <property type="evidence" value="ECO:0007669"/>
    <property type="project" value="InterPro"/>
</dbReference>
<dbReference type="CDD" id="cd06225">
    <property type="entry name" value="HAMP"/>
    <property type="match status" value="1"/>
</dbReference>
<comment type="caution">
    <text evidence="10">The sequence shown here is derived from an EMBL/GenBank/DDBJ whole genome shotgun (WGS) entry which is preliminary data.</text>
</comment>
<evidence type="ECO:0000256" key="3">
    <source>
        <dbReference type="ARBA" id="ARBA00023224"/>
    </source>
</evidence>
<dbReference type="GO" id="GO:0007165">
    <property type="term" value="P:signal transduction"/>
    <property type="evidence" value="ECO:0007669"/>
    <property type="project" value="UniProtKB-KW"/>
</dbReference>
<dbReference type="PROSITE" id="PS50111">
    <property type="entry name" value="CHEMOTAXIS_TRANSDUC_2"/>
    <property type="match status" value="1"/>
</dbReference>
<evidence type="ECO:0000256" key="1">
    <source>
        <dbReference type="ARBA" id="ARBA00004429"/>
    </source>
</evidence>
<comment type="similarity">
    <text evidence="4">Belongs to the methyl-accepting chemotaxis (MCP) protein family.</text>
</comment>
<dbReference type="AlphaFoldDB" id="A0A0B3YFV5"/>
<dbReference type="InterPro" id="IPR003660">
    <property type="entry name" value="HAMP_dom"/>
</dbReference>
<keyword evidence="6" id="KW-0472">Membrane</keyword>
<feature type="domain" description="Methyl-accepting transducer" evidence="7">
    <location>
        <begin position="267"/>
        <end position="503"/>
    </location>
</feature>
<dbReference type="FunFam" id="1.10.287.950:FF:000001">
    <property type="entry name" value="Methyl-accepting chemotaxis sensory transducer"/>
    <property type="match status" value="1"/>
</dbReference>
<sequence>MNFLKKMPIATKIFLIPGIAALSFVIYLLITVYTALNNGATLEKVQKVQFPALQLSASTLVDMQKVRDTLASAVTTGDQDTLTMAQELAEEAKSGLNQIASISPEFRSEISRISSGFDNYFDVAYDVSQSMVNGTADFSRLGELSAQMNQSYDGAIASMSKFRDAQQAAFEEAFKNTDSANTSLISTGVILAVVVTILLFGTAVPIVRGIKQSIDDVVRSLKDIAQENGDLTVRIETKSEDEIGDLVYWFNQFMDKLQGVVRDVVEASLPLSNLAQNLRGVTEETQRTIDVQQRSATNAKQAVDTMSGSVDGVAHSAAQAASDANEATTAASEGRQIVQQTVTSIQQLAENVRETADVIARLESDSNKVGSVLDVIKGIAEQTNLLALNAAIEAARAGEQGRGFAVVADEVRTLASRTQQSTEEIQSTIEQLQNAAHSAVEVMSRGTEQATSSVETANKAGSSLETITSTIGRINQMNEQIAHNTEDQRTVAVDIVRHVDEIHERTEQTASRSGELGSMCNELADLAQHLESIAKQFRV</sequence>
<dbReference type="PROSITE" id="PS50885">
    <property type="entry name" value="HAMP"/>
    <property type="match status" value="1"/>
</dbReference>
<feature type="domain" description="HAMP" evidence="9">
    <location>
        <begin position="208"/>
        <end position="262"/>
    </location>
</feature>
<dbReference type="PANTHER" id="PTHR32089">
    <property type="entry name" value="METHYL-ACCEPTING CHEMOTAXIS PROTEIN MCPB"/>
    <property type="match status" value="1"/>
</dbReference>
<evidence type="ECO:0000256" key="2">
    <source>
        <dbReference type="ARBA" id="ARBA00022519"/>
    </source>
</evidence>
<name>A0A0B3YFV5_9ALTE</name>
<keyword evidence="11" id="KW-1185">Reference proteome</keyword>
<dbReference type="InterPro" id="IPR004090">
    <property type="entry name" value="Chemotax_Me-accpt_rcpt"/>
</dbReference>
<dbReference type="Proteomes" id="UP000031197">
    <property type="component" value="Unassembled WGS sequence"/>
</dbReference>
<feature type="domain" description="T-SNARE coiled-coil homology" evidence="8">
    <location>
        <begin position="454"/>
        <end position="516"/>
    </location>
</feature>
<keyword evidence="6" id="KW-1133">Transmembrane helix</keyword>
<evidence type="ECO:0000313" key="10">
    <source>
        <dbReference type="EMBL" id="KHT52894.1"/>
    </source>
</evidence>
<keyword evidence="2" id="KW-0997">Cell inner membrane</keyword>
<comment type="subcellular location">
    <subcellularLocation>
        <location evidence="1">Cell inner membrane</location>
        <topology evidence="1">Multi-pass membrane protein</topology>
    </subcellularLocation>
</comment>
<dbReference type="SUPFAM" id="SSF58104">
    <property type="entry name" value="Methyl-accepting chemotaxis protein (MCP) signaling domain"/>
    <property type="match status" value="1"/>
</dbReference>
<dbReference type="Pfam" id="PF00015">
    <property type="entry name" value="MCPsignal"/>
    <property type="match status" value="1"/>
</dbReference>
<protein>
    <submittedName>
        <fullName evidence="10">Chemotaxis protein</fullName>
    </submittedName>
</protein>
<feature type="transmembrane region" description="Helical" evidence="6">
    <location>
        <begin position="12"/>
        <end position="36"/>
    </location>
</feature>
<keyword evidence="6" id="KW-0812">Transmembrane</keyword>
<evidence type="ECO:0000259" key="8">
    <source>
        <dbReference type="PROSITE" id="PS50192"/>
    </source>
</evidence>
<evidence type="ECO:0000259" key="7">
    <source>
        <dbReference type="PROSITE" id="PS50111"/>
    </source>
</evidence>
<dbReference type="Gene3D" id="1.10.287.950">
    <property type="entry name" value="Methyl-accepting chemotaxis protein"/>
    <property type="match status" value="1"/>
</dbReference>
<reference evidence="10 11" key="1">
    <citation type="submission" date="2014-12" db="EMBL/GenBank/DDBJ databases">
        <title>Genome sequencing of Alteromonas marina AD001.</title>
        <authorList>
            <person name="Adrian T.G.S."/>
            <person name="Chan K.G."/>
        </authorList>
    </citation>
    <scope>NUCLEOTIDE SEQUENCE [LARGE SCALE GENOMIC DNA]</scope>
    <source>
        <strain evidence="10 11">AD001</strain>
    </source>
</reference>
<dbReference type="CDD" id="cd11386">
    <property type="entry name" value="MCP_signal"/>
    <property type="match status" value="1"/>
</dbReference>
<dbReference type="SMART" id="SM00304">
    <property type="entry name" value="HAMP"/>
    <property type="match status" value="1"/>
</dbReference>
<evidence type="ECO:0000256" key="4">
    <source>
        <dbReference type="ARBA" id="ARBA00029447"/>
    </source>
</evidence>
<dbReference type="PRINTS" id="PR00260">
    <property type="entry name" value="CHEMTRNSDUCR"/>
</dbReference>
<keyword evidence="3 5" id="KW-0807">Transducer</keyword>
<dbReference type="RefSeq" id="WP_039219856.1">
    <property type="nucleotide sequence ID" value="NZ_JWLW01000015.1"/>
</dbReference>
<dbReference type="EMBL" id="JWLW01000015">
    <property type="protein sequence ID" value="KHT52894.1"/>
    <property type="molecule type" value="Genomic_DNA"/>
</dbReference>
<dbReference type="Pfam" id="PF00672">
    <property type="entry name" value="HAMP"/>
    <property type="match status" value="1"/>
</dbReference>
<evidence type="ECO:0000256" key="5">
    <source>
        <dbReference type="PROSITE-ProRule" id="PRU00284"/>
    </source>
</evidence>
<dbReference type="PROSITE" id="PS50192">
    <property type="entry name" value="T_SNARE"/>
    <property type="match status" value="1"/>
</dbReference>
<gene>
    <name evidence="10" type="ORF">RJ41_09625</name>
</gene>
<feature type="transmembrane region" description="Helical" evidence="6">
    <location>
        <begin position="184"/>
        <end position="207"/>
    </location>
</feature>
<dbReference type="SMART" id="SM00283">
    <property type="entry name" value="MA"/>
    <property type="match status" value="1"/>
</dbReference>
<organism evidence="10 11">
    <name type="scientific">Alteromonas marina</name>
    <dbReference type="NCBI Taxonomy" id="203795"/>
    <lineage>
        <taxon>Bacteria</taxon>
        <taxon>Pseudomonadati</taxon>
        <taxon>Pseudomonadota</taxon>
        <taxon>Gammaproteobacteria</taxon>
        <taxon>Alteromonadales</taxon>
        <taxon>Alteromonadaceae</taxon>
        <taxon>Alteromonas/Salinimonas group</taxon>
        <taxon>Alteromonas</taxon>
    </lineage>
</organism>
<accession>A0A0B3YFV5</accession>
<evidence type="ECO:0000256" key="6">
    <source>
        <dbReference type="SAM" id="Phobius"/>
    </source>
</evidence>
<proteinExistence type="inferred from homology"/>
<evidence type="ECO:0000259" key="9">
    <source>
        <dbReference type="PROSITE" id="PS50885"/>
    </source>
</evidence>
<dbReference type="InterPro" id="IPR000727">
    <property type="entry name" value="T_SNARE_dom"/>
</dbReference>